<comment type="caution">
    <text evidence="7">The sequence shown here is derived from an EMBL/GenBank/DDBJ whole genome shotgun (WGS) entry which is preliminary data.</text>
</comment>
<name>A0A831YCS6_9AQUI</name>
<dbReference type="Pfam" id="PF01594">
    <property type="entry name" value="AI-2E_transport"/>
    <property type="match status" value="1"/>
</dbReference>
<keyword evidence="4 6" id="KW-1133">Transmembrane helix</keyword>
<evidence type="ECO:0000256" key="1">
    <source>
        <dbReference type="ARBA" id="ARBA00004141"/>
    </source>
</evidence>
<protein>
    <submittedName>
        <fullName evidence="7">AI-2E family transporter</fullName>
    </submittedName>
</protein>
<gene>
    <name evidence="7" type="ORF">ENO34_00365</name>
</gene>
<dbReference type="GO" id="GO:0016020">
    <property type="term" value="C:membrane"/>
    <property type="evidence" value="ECO:0007669"/>
    <property type="project" value="UniProtKB-SubCell"/>
</dbReference>
<evidence type="ECO:0000256" key="5">
    <source>
        <dbReference type="ARBA" id="ARBA00023136"/>
    </source>
</evidence>
<dbReference type="AlphaFoldDB" id="A0A831YCS6"/>
<reference evidence="7" key="1">
    <citation type="journal article" date="2020" name="mSystems">
        <title>Genome- and Community-Level Interaction Insights into Carbon Utilization and Element Cycling Functions of Hydrothermarchaeota in Hydrothermal Sediment.</title>
        <authorList>
            <person name="Zhou Z."/>
            <person name="Liu Y."/>
            <person name="Xu W."/>
            <person name="Pan J."/>
            <person name="Luo Z.H."/>
            <person name="Li M."/>
        </authorList>
    </citation>
    <scope>NUCLEOTIDE SEQUENCE [LARGE SCALE GENOMIC DNA]</scope>
    <source>
        <strain evidence="7">SpSt-1257</strain>
    </source>
</reference>
<keyword evidence="5 6" id="KW-0472">Membrane</keyword>
<feature type="transmembrane region" description="Helical" evidence="6">
    <location>
        <begin position="242"/>
        <end position="264"/>
    </location>
</feature>
<dbReference type="PANTHER" id="PTHR21716:SF4">
    <property type="entry name" value="TRANSMEMBRANE PROTEIN 245"/>
    <property type="match status" value="1"/>
</dbReference>
<dbReference type="Proteomes" id="UP000885621">
    <property type="component" value="Unassembled WGS sequence"/>
</dbReference>
<feature type="transmembrane region" description="Helical" evidence="6">
    <location>
        <begin position="276"/>
        <end position="293"/>
    </location>
</feature>
<organism evidence="7">
    <name type="scientific">Sulfurihydrogenibium azorense</name>
    <dbReference type="NCBI Taxonomy" id="309806"/>
    <lineage>
        <taxon>Bacteria</taxon>
        <taxon>Pseudomonadati</taxon>
        <taxon>Aquificota</taxon>
        <taxon>Aquificia</taxon>
        <taxon>Aquificales</taxon>
        <taxon>Hydrogenothermaceae</taxon>
        <taxon>Sulfurihydrogenibium</taxon>
    </lineage>
</organism>
<evidence type="ECO:0000256" key="4">
    <source>
        <dbReference type="ARBA" id="ARBA00022989"/>
    </source>
</evidence>
<keyword evidence="3 6" id="KW-0812">Transmembrane</keyword>
<proteinExistence type="inferred from homology"/>
<dbReference type="EMBL" id="DSFC01000017">
    <property type="protein sequence ID" value="HEV08835.1"/>
    <property type="molecule type" value="Genomic_DNA"/>
</dbReference>
<feature type="transmembrane region" description="Helical" evidence="6">
    <location>
        <begin position="313"/>
        <end position="346"/>
    </location>
</feature>
<evidence type="ECO:0000256" key="3">
    <source>
        <dbReference type="ARBA" id="ARBA00022692"/>
    </source>
</evidence>
<dbReference type="InterPro" id="IPR002549">
    <property type="entry name" value="AI-2E-like"/>
</dbReference>
<feature type="transmembrane region" description="Helical" evidence="6">
    <location>
        <begin position="157"/>
        <end position="179"/>
    </location>
</feature>
<comment type="similarity">
    <text evidence="2">Belongs to the autoinducer-2 exporter (AI-2E) (TC 2.A.86) family.</text>
</comment>
<dbReference type="PANTHER" id="PTHR21716">
    <property type="entry name" value="TRANSMEMBRANE PROTEIN"/>
    <property type="match status" value="1"/>
</dbReference>
<evidence type="ECO:0000256" key="6">
    <source>
        <dbReference type="SAM" id="Phobius"/>
    </source>
</evidence>
<evidence type="ECO:0000313" key="7">
    <source>
        <dbReference type="EMBL" id="HEV08835.1"/>
    </source>
</evidence>
<comment type="subcellular location">
    <subcellularLocation>
        <location evidence="1">Membrane</location>
        <topology evidence="1">Multi-pass membrane protein</topology>
    </subcellularLocation>
</comment>
<accession>A0A831YCS6</accession>
<sequence length="354" mass="40316">MFSDYEKLGNVFFIVSFLFFLFVGYVIFSPFVGLITVSILLVVIFYPIHQKIKSKVKSDILSSLISTLIILFFILIPLSVLVFFLVKEIVDFYPIASSYISNPQSLLEKLRSSPWFNDIYQRFQNDFMDKLNGKLQESFIDYLKTFSSKLFDFAKAFLKNVTLFFIGLFIMIINIFFLFKDGEKLYKLVYSVIPLREDEKIYLFKNSYLAVQAVMLGSVFVAIGQAIATLIGLLIFGVDYSIIITFLTFLAAFIPFGGASLVWVPVAIYLFLTKSFTIALLFFLYGTFVISTVDNIIRPLAVGSKIDIHPMILFFAILGGLNAFGFLGIFIAPLIVALIDAFILLYKKRYNIQS</sequence>
<evidence type="ECO:0000256" key="2">
    <source>
        <dbReference type="ARBA" id="ARBA00009773"/>
    </source>
</evidence>
<feature type="transmembrane region" description="Helical" evidence="6">
    <location>
        <begin position="209"/>
        <end position="236"/>
    </location>
</feature>
<feature type="transmembrane region" description="Helical" evidence="6">
    <location>
        <begin position="7"/>
        <end position="25"/>
    </location>
</feature>
<feature type="transmembrane region" description="Helical" evidence="6">
    <location>
        <begin position="60"/>
        <end position="86"/>
    </location>
</feature>